<dbReference type="AlphaFoldDB" id="D6PB25"/>
<evidence type="ECO:0000259" key="1">
    <source>
        <dbReference type="Pfam" id="PF05763"/>
    </source>
</evidence>
<dbReference type="InterPro" id="IPR008553">
    <property type="entry name" value="DUF835"/>
</dbReference>
<accession>D6PB25</accession>
<reference evidence="2" key="1">
    <citation type="journal article" date="2010" name="ISME J.">
        <title>Metagenome of the Mediterranean deep chlorophyll maximum studied by direct and fosmid library 454 pyrosequencing.</title>
        <authorList>
            <person name="Ghai R."/>
            <person name="Martin-Cuadrado A.B."/>
            <person name="Molto A.G."/>
            <person name="Heredia I.G."/>
            <person name="Cabrera R."/>
            <person name="Martin J."/>
            <person name="Verdu M."/>
            <person name="Deschamps P."/>
            <person name="Moreira D."/>
            <person name="Lopez-Garcia P."/>
            <person name="Mira A."/>
            <person name="Rodriguez-Valera F."/>
        </authorList>
    </citation>
    <scope>NUCLEOTIDE SEQUENCE</scope>
</reference>
<proteinExistence type="predicted"/>
<name>D6PB25_9ARCH</name>
<feature type="domain" description="DUF835" evidence="1">
    <location>
        <begin position="19"/>
        <end position="140"/>
    </location>
</feature>
<evidence type="ECO:0000313" key="2">
    <source>
        <dbReference type="EMBL" id="ADD92941.1"/>
    </source>
</evidence>
<sequence>MVGLHILESSSPSFTYQTLAPLIDAATDGVICYSRLPARQLLRHIPSNKASMWWISDHESPQSIAPHTSEFIDHIGQNVSHATELMIVEGLDWLVARSNETKVLSMLQELDKLTRTWEFDLIFPVDALSFTTQFWARLTSIAPKMEGENASDGEHELRIEELPLADEVSVQLPESEVPTEKMLVHLVNLPRVGFTHTLLAKRMLQWKRMGFDLSALEPALVISDVSKSHAIYEAVESDIICAIDCIRLIDANREKLSATEREMFNFRLMGINNVRETAHELETLLSSR</sequence>
<dbReference type="Pfam" id="PF05763">
    <property type="entry name" value="DUF835"/>
    <property type="match status" value="1"/>
</dbReference>
<organism evidence="2">
    <name type="scientific">uncultured archaeon MedDCM-OCT-S04-C14</name>
    <dbReference type="NCBI Taxonomy" id="743084"/>
    <lineage>
        <taxon>Archaea</taxon>
        <taxon>environmental samples</taxon>
    </lineage>
</organism>
<dbReference type="EMBL" id="GU942958">
    <property type="protein sequence ID" value="ADD92941.1"/>
    <property type="molecule type" value="Genomic_DNA"/>
</dbReference>
<protein>
    <recommendedName>
        <fullName evidence="1">DUF835 domain-containing protein</fullName>
    </recommendedName>
</protein>